<dbReference type="EMBL" id="JAJLJH010000011">
    <property type="protein sequence ID" value="MCK9689060.1"/>
    <property type="molecule type" value="Genomic_DNA"/>
</dbReference>
<evidence type="ECO:0000313" key="2">
    <source>
        <dbReference type="Proteomes" id="UP001139353"/>
    </source>
</evidence>
<dbReference type="InterPro" id="IPR002347">
    <property type="entry name" value="SDR_fam"/>
</dbReference>
<protein>
    <submittedName>
        <fullName evidence="1">SDR family oxidoreductase</fullName>
    </submittedName>
</protein>
<dbReference type="NCBIfam" id="NF005403">
    <property type="entry name" value="PRK06953.1"/>
    <property type="match status" value="1"/>
</dbReference>
<sequence>MSSPIARNVLIVGASRGLGLEFVRQYRADGARVTATARADDGLAAIAALGAKPLKLDVADAASASGLAWQIDGESFDTVFYVSGVYGPRSAGMEPPSVDDFDAVMHTNVLGAMRVLPSVADALAPPVAGQPGARIGVISSRMGSIGLRNGTSGWTYRASKAAVNSVLKDASIALAGRAVCVAFHPGWVRTDMGGAGADLAPEESVAGMRRAIAALDASRSGSFLNYDGAPLAW</sequence>
<reference evidence="1" key="1">
    <citation type="submission" date="2021-11" db="EMBL/GenBank/DDBJ databases">
        <title>BS-T2-15 a new species belonging to the Comamonadaceae family isolated from the soil of a French oak forest.</title>
        <authorList>
            <person name="Mieszkin S."/>
            <person name="Alain K."/>
        </authorList>
    </citation>
    <scope>NUCLEOTIDE SEQUENCE</scope>
    <source>
        <strain evidence="1">BS-T2-15</strain>
    </source>
</reference>
<dbReference type="InterPro" id="IPR052184">
    <property type="entry name" value="SDR_enzymes"/>
</dbReference>
<dbReference type="PANTHER" id="PTHR45458">
    <property type="entry name" value="SHORT-CHAIN DEHYDROGENASE/REDUCTASE SDR"/>
    <property type="match status" value="1"/>
</dbReference>
<name>A0A9X2C4B6_9BURK</name>
<dbReference type="Gene3D" id="3.40.50.720">
    <property type="entry name" value="NAD(P)-binding Rossmann-like Domain"/>
    <property type="match status" value="1"/>
</dbReference>
<dbReference type="PRINTS" id="PR00081">
    <property type="entry name" value="GDHRDH"/>
</dbReference>
<dbReference type="SUPFAM" id="SSF51735">
    <property type="entry name" value="NAD(P)-binding Rossmann-fold domains"/>
    <property type="match status" value="1"/>
</dbReference>
<dbReference type="AlphaFoldDB" id="A0A9X2C4B6"/>
<evidence type="ECO:0000313" key="1">
    <source>
        <dbReference type="EMBL" id="MCK9689060.1"/>
    </source>
</evidence>
<proteinExistence type="predicted"/>
<dbReference type="RefSeq" id="WP_275685103.1">
    <property type="nucleotide sequence ID" value="NZ_JAJLJH010000011.1"/>
</dbReference>
<dbReference type="Pfam" id="PF00106">
    <property type="entry name" value="adh_short"/>
    <property type="match status" value="1"/>
</dbReference>
<accession>A0A9X2C4B6</accession>
<dbReference type="GO" id="GO:0016616">
    <property type="term" value="F:oxidoreductase activity, acting on the CH-OH group of donors, NAD or NADP as acceptor"/>
    <property type="evidence" value="ECO:0007669"/>
    <property type="project" value="TreeGrafter"/>
</dbReference>
<dbReference type="InterPro" id="IPR036291">
    <property type="entry name" value="NAD(P)-bd_dom_sf"/>
</dbReference>
<dbReference type="Proteomes" id="UP001139353">
    <property type="component" value="Unassembled WGS sequence"/>
</dbReference>
<organism evidence="1 2">
    <name type="scientific">Scleromatobacter humisilvae</name>
    <dbReference type="NCBI Taxonomy" id="2897159"/>
    <lineage>
        <taxon>Bacteria</taxon>
        <taxon>Pseudomonadati</taxon>
        <taxon>Pseudomonadota</taxon>
        <taxon>Betaproteobacteria</taxon>
        <taxon>Burkholderiales</taxon>
        <taxon>Sphaerotilaceae</taxon>
        <taxon>Scleromatobacter</taxon>
    </lineage>
</organism>
<dbReference type="PANTHER" id="PTHR45458:SF2">
    <property type="entry name" value="OXIDOREDUCTASE, SHORT CHAIN DEHYDROGENASE_REDUCTASE FAMILY SUPERFAMILY (AFU_ORTHOLOGUE AFUA_3G13450)"/>
    <property type="match status" value="1"/>
</dbReference>
<gene>
    <name evidence="1" type="ORF">LPC04_25375</name>
</gene>
<comment type="caution">
    <text evidence="1">The sequence shown here is derived from an EMBL/GenBank/DDBJ whole genome shotgun (WGS) entry which is preliminary data.</text>
</comment>
<keyword evidence="2" id="KW-1185">Reference proteome</keyword>